<accession>A0A5B8SBE4</accession>
<evidence type="ECO:0000313" key="3">
    <source>
        <dbReference type="EMBL" id="QEA17405.1"/>
    </source>
</evidence>
<dbReference type="GO" id="GO:0046685">
    <property type="term" value="P:response to arsenic-containing substance"/>
    <property type="evidence" value="ECO:0007669"/>
    <property type="project" value="UniProtKB-KW"/>
</dbReference>
<dbReference type="KEGG" id="ngf:FRF71_00610"/>
<dbReference type="Pfam" id="PF01451">
    <property type="entry name" value="LMWPc"/>
    <property type="match status" value="1"/>
</dbReference>
<dbReference type="PANTHER" id="PTHR43428:SF1">
    <property type="entry name" value="ARSENATE REDUCTASE"/>
    <property type="match status" value="1"/>
</dbReference>
<gene>
    <name evidence="3" type="ORF">FRF71_00610</name>
</gene>
<dbReference type="Proteomes" id="UP000321172">
    <property type="component" value="Chromosome"/>
</dbReference>
<dbReference type="SMART" id="SM00226">
    <property type="entry name" value="LMWPc"/>
    <property type="match status" value="1"/>
</dbReference>
<dbReference type="EMBL" id="CP042345">
    <property type="protein sequence ID" value="QEA17405.1"/>
    <property type="molecule type" value="Genomic_DNA"/>
</dbReference>
<dbReference type="InterPro" id="IPR023485">
    <property type="entry name" value="Ptyr_pPase"/>
</dbReference>
<proteinExistence type="predicted"/>
<evidence type="ECO:0000259" key="2">
    <source>
        <dbReference type="SMART" id="SM00226"/>
    </source>
</evidence>
<dbReference type="OrthoDB" id="9793058at2"/>
<organism evidence="3 4">
    <name type="scientific">Novosphingobium ginsenosidimutans</name>
    <dbReference type="NCBI Taxonomy" id="1176536"/>
    <lineage>
        <taxon>Bacteria</taxon>
        <taxon>Pseudomonadati</taxon>
        <taxon>Pseudomonadota</taxon>
        <taxon>Alphaproteobacteria</taxon>
        <taxon>Sphingomonadales</taxon>
        <taxon>Sphingomonadaceae</taxon>
        <taxon>Novosphingobium</taxon>
    </lineage>
</organism>
<dbReference type="PANTHER" id="PTHR43428">
    <property type="entry name" value="ARSENATE REDUCTASE"/>
    <property type="match status" value="1"/>
</dbReference>
<dbReference type="RefSeq" id="WP_147091472.1">
    <property type="nucleotide sequence ID" value="NZ_BAABJD010000002.1"/>
</dbReference>
<reference evidence="3 4" key="1">
    <citation type="journal article" date="2013" name="J. Microbiol. Biotechnol.">
        <title>Novosphingobium ginsenosidimutans sp. nov., with the ability to convert ginsenoside.</title>
        <authorList>
            <person name="Kim J.K."/>
            <person name="He D."/>
            <person name="Liu Q.M."/>
            <person name="Park H.Y."/>
            <person name="Jung M.S."/>
            <person name="Yoon M.H."/>
            <person name="Kim S.C."/>
            <person name="Im W.T."/>
        </authorList>
    </citation>
    <scope>NUCLEOTIDE SEQUENCE [LARGE SCALE GENOMIC DNA]</scope>
    <source>
        <strain evidence="3 4">FW-6</strain>
    </source>
</reference>
<protein>
    <submittedName>
        <fullName evidence="3">Arsenate reductase ArsC</fullName>
    </submittedName>
</protein>
<dbReference type="InterPro" id="IPR036196">
    <property type="entry name" value="Ptyr_pPase_sf"/>
</dbReference>
<keyword evidence="1" id="KW-0059">Arsenical resistance</keyword>
<dbReference type="SUPFAM" id="SSF52788">
    <property type="entry name" value="Phosphotyrosine protein phosphatases I"/>
    <property type="match status" value="1"/>
</dbReference>
<dbReference type="AlphaFoldDB" id="A0A5B8SBE4"/>
<feature type="domain" description="Phosphotyrosine protein phosphatase I" evidence="2">
    <location>
        <begin position="5"/>
        <end position="143"/>
    </location>
</feature>
<dbReference type="CDD" id="cd16345">
    <property type="entry name" value="LMWP_ArsC"/>
    <property type="match status" value="1"/>
</dbReference>
<evidence type="ECO:0000256" key="1">
    <source>
        <dbReference type="ARBA" id="ARBA00022849"/>
    </source>
</evidence>
<name>A0A5B8SBE4_9SPHN</name>
<keyword evidence="4" id="KW-1185">Reference proteome</keyword>
<sequence>MVQVRSVLVLCTGNSARSILGEALFRHHGAGRLEAYSAGSKPKGVPHPGALRLLAREGFDPGSFRSKSWNEFTGPDAPEIDLAITVCGNAAGEACPVFPGSPLRAHWGLPDPADVEGDEAAIDAAFAETWRLLSLRVEAFFALDLAALDAKAAQAELARIGAMEGAA</sequence>
<dbReference type="Gene3D" id="3.40.50.2300">
    <property type="match status" value="1"/>
</dbReference>
<evidence type="ECO:0000313" key="4">
    <source>
        <dbReference type="Proteomes" id="UP000321172"/>
    </source>
</evidence>